<dbReference type="InterPro" id="IPR058620">
    <property type="entry name" value="YtrI_C"/>
</dbReference>
<proteinExistence type="predicted"/>
<dbReference type="EMBL" id="WSLF01000001">
    <property type="protein sequence ID" value="KAE9636919.1"/>
    <property type="molecule type" value="Genomic_DNA"/>
</dbReference>
<organism evidence="4 5">
    <name type="scientific">Defluviitalea raffinosedens</name>
    <dbReference type="NCBI Taxonomy" id="1450156"/>
    <lineage>
        <taxon>Bacteria</taxon>
        <taxon>Bacillati</taxon>
        <taxon>Bacillota</taxon>
        <taxon>Clostridia</taxon>
        <taxon>Lachnospirales</taxon>
        <taxon>Defluviitaleaceae</taxon>
        <taxon>Defluviitalea</taxon>
    </lineage>
</organism>
<evidence type="ECO:0000256" key="1">
    <source>
        <dbReference type="SAM" id="Coils"/>
    </source>
</evidence>
<dbReference type="Pfam" id="PF26347">
    <property type="entry name" value="YtrI_sporulation"/>
    <property type="match status" value="1"/>
</dbReference>
<comment type="caution">
    <text evidence="4">The sequence shown here is derived from an EMBL/GenBank/DDBJ whole genome shotgun (WGS) entry which is preliminary data.</text>
</comment>
<feature type="domain" description="Sporulation membrane protein YtrI C-terminal" evidence="3">
    <location>
        <begin position="82"/>
        <end position="146"/>
    </location>
</feature>
<keyword evidence="1" id="KW-0175">Coiled coil</keyword>
<sequence length="151" mass="18037">MKKINFSGFWIFVFGFFIGITSYNTMYMYKIENLINENEHLTAQLEDYIVKLKKLEESSQKKEIPVLNQISPIMLNKQEELLPKNEIDQYIKVLLKNQIGKELSKIDVDLIYNALNRRFLKFQDGEYQLEIRSIIVTDTMYIYYRVEKSNS</sequence>
<gene>
    <name evidence="4" type="ORF">GND95_00360</name>
</gene>
<protein>
    <recommendedName>
        <fullName evidence="3">Sporulation membrane protein YtrI C-terminal domain-containing protein</fullName>
    </recommendedName>
</protein>
<evidence type="ECO:0000313" key="5">
    <source>
        <dbReference type="Proteomes" id="UP000483018"/>
    </source>
</evidence>
<keyword evidence="5" id="KW-1185">Reference proteome</keyword>
<keyword evidence="2" id="KW-0472">Membrane</keyword>
<feature type="coiled-coil region" evidence="1">
    <location>
        <begin position="31"/>
        <end position="58"/>
    </location>
</feature>
<evidence type="ECO:0000313" key="4">
    <source>
        <dbReference type="EMBL" id="KAE9636919.1"/>
    </source>
</evidence>
<feature type="transmembrane region" description="Helical" evidence="2">
    <location>
        <begin position="6"/>
        <end position="26"/>
    </location>
</feature>
<dbReference type="AlphaFoldDB" id="A0A7C8LGJ4"/>
<reference evidence="4 5" key="1">
    <citation type="submission" date="2019-12" db="EMBL/GenBank/DDBJ databases">
        <title>Defluviitalea raffinosedens, isolated from a biogas fermenter, genome sequencing and characterization.</title>
        <authorList>
            <person name="Rettenmaier R."/>
            <person name="Schneider M."/>
            <person name="Neuhaus K."/>
            <person name="Liebl W."/>
            <person name="Zverlov V."/>
        </authorList>
    </citation>
    <scope>NUCLEOTIDE SEQUENCE [LARGE SCALE GENOMIC DNA]</scope>
    <source>
        <strain evidence="4 5">249c-K6</strain>
    </source>
</reference>
<dbReference type="Proteomes" id="UP000483018">
    <property type="component" value="Unassembled WGS sequence"/>
</dbReference>
<evidence type="ECO:0000256" key="2">
    <source>
        <dbReference type="SAM" id="Phobius"/>
    </source>
</evidence>
<keyword evidence="2" id="KW-1133">Transmembrane helix</keyword>
<evidence type="ECO:0000259" key="3">
    <source>
        <dbReference type="Pfam" id="PF26347"/>
    </source>
</evidence>
<accession>A0A7C8LGJ4</accession>
<name>A0A7C8LGJ4_9FIRM</name>
<keyword evidence="2" id="KW-0812">Transmembrane</keyword>